<dbReference type="PANTHER" id="PTHR15111:SF0">
    <property type="entry name" value="UNCONVENTIONAL PREFOLDIN RPB5 INTERACTOR 1"/>
    <property type="match status" value="1"/>
</dbReference>
<dbReference type="GO" id="GO:0019212">
    <property type="term" value="F:phosphatase inhibitor activity"/>
    <property type="evidence" value="ECO:0007669"/>
    <property type="project" value="TreeGrafter"/>
</dbReference>
<dbReference type="Pfam" id="PF02996">
    <property type="entry name" value="Prefoldin"/>
    <property type="match status" value="1"/>
</dbReference>
<evidence type="ECO:0000256" key="1">
    <source>
        <dbReference type="ARBA" id="ARBA00004123"/>
    </source>
</evidence>
<dbReference type="GO" id="GO:0003714">
    <property type="term" value="F:transcription corepressor activity"/>
    <property type="evidence" value="ECO:0007669"/>
    <property type="project" value="TreeGrafter"/>
</dbReference>
<keyword evidence="7" id="KW-1185">Reference proteome</keyword>
<comment type="subcellular location">
    <subcellularLocation>
        <location evidence="1">Nucleus</location>
    </subcellularLocation>
</comment>
<dbReference type="SUPFAM" id="SSF46579">
    <property type="entry name" value="Prefoldin"/>
    <property type="match status" value="1"/>
</dbReference>
<dbReference type="Gene3D" id="1.10.287.370">
    <property type="match status" value="1"/>
</dbReference>
<dbReference type="PANTHER" id="PTHR15111">
    <property type="entry name" value="RNA POLYMERASE II SUBUNIT 5-MEDIATING PROTEIN NNX3"/>
    <property type="match status" value="1"/>
</dbReference>
<dbReference type="Pfam" id="PF12927">
    <property type="entry name" value="DUF3835"/>
    <property type="match status" value="1"/>
</dbReference>
<evidence type="ECO:0000256" key="3">
    <source>
        <dbReference type="ARBA" id="ARBA00038295"/>
    </source>
</evidence>
<comment type="similarity">
    <text evidence="3">Belongs to the RNA polymerase II subunit 5-mediating protein family.</text>
</comment>
<sequence>MSPEVQEGGDWRRILEELERKYRETEEDFARWEGYGKEYEKLRQFLIDISKTTRRPYMVPFSEKGFIPGVLVHTNEILVLFGENWFVERSSVQAVDIVDRRLEYVRNCLKKLGRKKEDLKSRMDEVLKKNEGKIYNEEGLPMVEICEELNEDGSIASSQVLENLGEDWLREASEELMKKLNISPETYKDCEGFDTKDSKEISADIAAPKDRYGVDKGYFVADIGKLDGMERIIEIMNELESNGDENEYSCDSNNSEATEDEYGRTRGLISPVYLDSTSKTSKSAKKVSFSDHIASLSDDNGHLEDADFSKKEKMKCEAIIKDVVERPSIQATEDVLDELASSLHRREIATEYYRLKHKFGAEDRSCDDDSEQAEIAEKNTCRKMSRFKAAMMDKKN</sequence>
<dbReference type="InterPro" id="IPR024325">
    <property type="entry name" value="DUF3835"/>
</dbReference>
<dbReference type="InterPro" id="IPR009053">
    <property type="entry name" value="Prefoldin"/>
</dbReference>
<gene>
    <name evidence="6" type="ORF">MERGE_000859</name>
</gene>
<dbReference type="GO" id="GO:0005634">
    <property type="term" value="C:nucleus"/>
    <property type="evidence" value="ECO:0007669"/>
    <property type="project" value="UniProtKB-SubCell"/>
</dbReference>
<organism evidence="6 7">
    <name type="scientific">Pneumocystis wakefieldiae</name>
    <dbReference type="NCBI Taxonomy" id="38082"/>
    <lineage>
        <taxon>Eukaryota</taxon>
        <taxon>Fungi</taxon>
        <taxon>Dikarya</taxon>
        <taxon>Ascomycota</taxon>
        <taxon>Taphrinomycotina</taxon>
        <taxon>Pneumocystomycetes</taxon>
        <taxon>Pneumocystaceae</taxon>
        <taxon>Pneumocystis</taxon>
    </lineage>
</organism>
<evidence type="ECO:0000256" key="2">
    <source>
        <dbReference type="ARBA" id="ARBA00023242"/>
    </source>
</evidence>
<evidence type="ECO:0000259" key="5">
    <source>
        <dbReference type="Pfam" id="PF12927"/>
    </source>
</evidence>
<evidence type="ECO:0000313" key="6">
    <source>
        <dbReference type="EMBL" id="QSL66479.1"/>
    </source>
</evidence>
<dbReference type="GO" id="GO:0000122">
    <property type="term" value="P:negative regulation of transcription by RNA polymerase II"/>
    <property type="evidence" value="ECO:0007669"/>
    <property type="project" value="TreeGrafter"/>
</dbReference>
<protein>
    <recommendedName>
        <fullName evidence="5">DUF3835 domain-containing protein</fullName>
    </recommendedName>
</protein>
<feature type="coiled-coil region" evidence="4">
    <location>
        <begin position="8"/>
        <end position="35"/>
    </location>
</feature>
<dbReference type="InterPro" id="IPR052255">
    <property type="entry name" value="RNA_pol_II_subunit5-mediator"/>
</dbReference>
<dbReference type="OrthoDB" id="21413at2759"/>
<keyword evidence="4" id="KW-0175">Coiled coil</keyword>
<feature type="domain" description="DUF3835" evidence="5">
    <location>
        <begin position="319"/>
        <end position="390"/>
    </location>
</feature>
<keyword evidence="2" id="KW-0539">Nucleus</keyword>
<proteinExistence type="inferred from homology"/>
<dbReference type="GO" id="GO:0003682">
    <property type="term" value="F:chromatin binding"/>
    <property type="evidence" value="ECO:0007669"/>
    <property type="project" value="TreeGrafter"/>
</dbReference>
<dbReference type="CDD" id="cd23159">
    <property type="entry name" value="Prefoldin_URI1"/>
    <property type="match status" value="1"/>
</dbReference>
<reference evidence="6" key="1">
    <citation type="submission" date="2020-06" db="EMBL/GenBank/DDBJ databases">
        <title>Genomes of multiple members of Pneumocystis genus reveal paths to human pathogen Pneumocystis jirovecii.</title>
        <authorList>
            <person name="Cisse O.H."/>
            <person name="Ma L."/>
            <person name="Dekker J."/>
            <person name="Khil P."/>
            <person name="Jo J."/>
            <person name="Brenchley J."/>
            <person name="Blair R."/>
            <person name="Pahar B."/>
            <person name="Chabe M."/>
            <person name="Van Rompay K.A."/>
            <person name="Keesler R."/>
            <person name="Sukura A."/>
            <person name="Hirsch V."/>
            <person name="Kutty G."/>
            <person name="Liu Y."/>
            <person name="Peng L."/>
            <person name="Chen J."/>
            <person name="Song J."/>
            <person name="Weissenbacher-Lang C."/>
            <person name="Xu J."/>
            <person name="Upham N.S."/>
            <person name="Stajich J.E."/>
            <person name="Cuomo C.A."/>
            <person name="Cushion M.T."/>
            <person name="Kovacs J.A."/>
        </authorList>
    </citation>
    <scope>NUCLEOTIDE SEQUENCE</scope>
    <source>
        <strain evidence="6">2A</strain>
    </source>
</reference>
<dbReference type="EMBL" id="CP054543">
    <property type="protein sequence ID" value="QSL66479.1"/>
    <property type="molecule type" value="Genomic_DNA"/>
</dbReference>
<dbReference type="InterPro" id="IPR004127">
    <property type="entry name" value="Prefoldin_subunit_alpha"/>
</dbReference>
<evidence type="ECO:0000313" key="7">
    <source>
        <dbReference type="Proteomes" id="UP000663699"/>
    </source>
</evidence>
<dbReference type="Proteomes" id="UP000663699">
    <property type="component" value="Chromosome 12"/>
</dbReference>
<evidence type="ECO:0000256" key="4">
    <source>
        <dbReference type="SAM" id="Coils"/>
    </source>
</evidence>
<accession>A0A899G4W4</accession>
<dbReference type="AlphaFoldDB" id="A0A899G4W4"/>
<name>A0A899G4W4_9ASCO</name>